<dbReference type="GO" id="GO:0016887">
    <property type="term" value="F:ATP hydrolysis activity"/>
    <property type="evidence" value="ECO:0007669"/>
    <property type="project" value="InterPro"/>
</dbReference>
<dbReference type="EMBL" id="LR797154">
    <property type="protein sequence ID" value="CAB4190287.1"/>
    <property type="molecule type" value="Genomic_DNA"/>
</dbReference>
<name>A0A6J5R7C5_9CAUD</name>
<dbReference type="EMBL" id="LR797241">
    <property type="protein sequence ID" value="CAB4195825.1"/>
    <property type="molecule type" value="Genomic_DNA"/>
</dbReference>
<dbReference type="EMBL" id="LR797015">
    <property type="protein sequence ID" value="CAB4181144.1"/>
    <property type="molecule type" value="Genomic_DNA"/>
</dbReference>
<evidence type="ECO:0000313" key="6">
    <source>
        <dbReference type="EMBL" id="CAB4195825.1"/>
    </source>
</evidence>
<dbReference type="InterPro" id="IPR027417">
    <property type="entry name" value="P-loop_NTPase"/>
</dbReference>
<dbReference type="EMBL" id="LR796846">
    <property type="protein sequence ID" value="CAB4169462.1"/>
    <property type="molecule type" value="Genomic_DNA"/>
</dbReference>
<dbReference type="InterPro" id="IPR001270">
    <property type="entry name" value="ClpA/B"/>
</dbReference>
<protein>
    <submittedName>
        <fullName evidence="5">AAA domain containing protein</fullName>
    </submittedName>
</protein>
<evidence type="ECO:0000313" key="7">
    <source>
        <dbReference type="EMBL" id="CAB4210752.1"/>
    </source>
</evidence>
<dbReference type="SUPFAM" id="SSF52540">
    <property type="entry name" value="P-loop containing nucleoside triphosphate hydrolases"/>
    <property type="match status" value="1"/>
</dbReference>
<dbReference type="SMART" id="SM00382">
    <property type="entry name" value="AAA"/>
    <property type="match status" value="1"/>
</dbReference>
<evidence type="ECO:0000313" key="4">
    <source>
        <dbReference type="EMBL" id="CAB4181144.1"/>
    </source>
</evidence>
<gene>
    <name evidence="4" type="ORF">UFOVP1064_14</name>
    <name evidence="5" type="ORF">UFOVP1197_49</name>
    <name evidence="6" type="ORF">UFOVP1294_41</name>
    <name evidence="7" type="ORF">UFOVP1412_44</name>
    <name evidence="8" type="ORF">UFOVP1515_27</name>
    <name evidence="2" type="ORF">UFOVP659_61</name>
    <name evidence="3" type="ORF">UFOVP885_40</name>
</gene>
<dbReference type="EMBL" id="LR798365">
    <property type="protein sequence ID" value="CAB5226723.1"/>
    <property type="molecule type" value="Genomic_DNA"/>
</dbReference>
<evidence type="ECO:0000313" key="8">
    <source>
        <dbReference type="EMBL" id="CAB5226723.1"/>
    </source>
</evidence>
<dbReference type="InterPro" id="IPR003593">
    <property type="entry name" value="AAA+_ATPase"/>
</dbReference>
<dbReference type="PRINTS" id="PR00300">
    <property type="entry name" value="CLPPROTEASEA"/>
</dbReference>
<evidence type="ECO:0000259" key="1">
    <source>
        <dbReference type="SMART" id="SM00382"/>
    </source>
</evidence>
<feature type="domain" description="AAA+ ATPase" evidence="1">
    <location>
        <begin position="21"/>
        <end position="163"/>
    </location>
</feature>
<evidence type="ECO:0000313" key="3">
    <source>
        <dbReference type="EMBL" id="CAB4169462.1"/>
    </source>
</evidence>
<dbReference type="EMBL" id="LR797365">
    <property type="protein sequence ID" value="CAB4210752.1"/>
    <property type="molecule type" value="Genomic_DNA"/>
</dbReference>
<organism evidence="5">
    <name type="scientific">uncultured Caudovirales phage</name>
    <dbReference type="NCBI Taxonomy" id="2100421"/>
    <lineage>
        <taxon>Viruses</taxon>
        <taxon>Duplodnaviria</taxon>
        <taxon>Heunggongvirae</taxon>
        <taxon>Uroviricota</taxon>
        <taxon>Caudoviricetes</taxon>
        <taxon>Peduoviridae</taxon>
        <taxon>Maltschvirus</taxon>
        <taxon>Maltschvirus maltsch</taxon>
    </lineage>
</organism>
<dbReference type="Pfam" id="PF00004">
    <property type="entry name" value="AAA"/>
    <property type="match status" value="1"/>
</dbReference>
<dbReference type="GO" id="GO:0005524">
    <property type="term" value="F:ATP binding"/>
    <property type="evidence" value="ECO:0007669"/>
    <property type="project" value="InterPro"/>
</dbReference>
<dbReference type="CDD" id="cd00009">
    <property type="entry name" value="AAA"/>
    <property type="match status" value="1"/>
</dbReference>
<dbReference type="Gene3D" id="3.40.50.300">
    <property type="entry name" value="P-loop containing nucleotide triphosphate hydrolases"/>
    <property type="match status" value="1"/>
</dbReference>
<proteinExistence type="predicted"/>
<evidence type="ECO:0000313" key="5">
    <source>
        <dbReference type="EMBL" id="CAB4190287.1"/>
    </source>
</evidence>
<sequence length="363" mass="40138">MTAHYLVSLNEAALAIRATAGDITTLVQGDMGWGKTSILKMLAEQLPDYIPIYFDCTVKDLGDLAIPMIKRSEDGIDYVHMAPNEELGVHLVGKKLIIMIDELGKANPSVVNGLLRLMQERQSGSYKLHPDTIVFATTNKGSEGLGDILKPHARNRITILPLRKSTNMEWIEWGINNSIDYSLLGWCKDNAQAFQSFEDVADCNDNPYIFHPKAAGRTSFITGRSLEKLSHILKKRPLLGENLTMAMAVGTVGGPAAADIMTHVRMGDQLPSQQSIKDDPANAIVPTSAAAVCLLVYRALASIDKTWVDAWLTYMVRLDKEAQGMFANGVVTPSFKRKNELMTNLKWTNWARENGYLMSADLK</sequence>
<reference evidence="5" key="1">
    <citation type="submission" date="2020-05" db="EMBL/GenBank/DDBJ databases">
        <authorList>
            <person name="Chiriac C."/>
            <person name="Salcher M."/>
            <person name="Ghai R."/>
            <person name="Kavagutti S V."/>
        </authorList>
    </citation>
    <scope>NUCLEOTIDE SEQUENCE</scope>
</reference>
<evidence type="ECO:0000313" key="2">
    <source>
        <dbReference type="EMBL" id="CAB4156390.1"/>
    </source>
</evidence>
<dbReference type="EMBL" id="LR796628">
    <property type="protein sequence ID" value="CAB4156390.1"/>
    <property type="molecule type" value="Genomic_DNA"/>
</dbReference>
<dbReference type="InterPro" id="IPR003959">
    <property type="entry name" value="ATPase_AAA_core"/>
</dbReference>
<accession>A0A6J5R7C5</accession>